<dbReference type="STRING" id="553469.SAMN04487947_3575"/>
<dbReference type="InterPro" id="IPR013766">
    <property type="entry name" value="Thioredoxin_domain"/>
</dbReference>
<evidence type="ECO:0000259" key="1">
    <source>
        <dbReference type="PROSITE" id="PS51352"/>
    </source>
</evidence>
<dbReference type="Proteomes" id="UP000198531">
    <property type="component" value="Unassembled WGS sequence"/>
</dbReference>
<dbReference type="InterPro" id="IPR013740">
    <property type="entry name" value="Redoxin"/>
</dbReference>
<evidence type="ECO:0000313" key="2">
    <source>
        <dbReference type="EMBL" id="SFR69182.1"/>
    </source>
</evidence>
<dbReference type="InterPro" id="IPR036249">
    <property type="entry name" value="Thioredoxin-like_sf"/>
</dbReference>
<dbReference type="PANTHER" id="PTHR42852:SF17">
    <property type="entry name" value="THIOREDOXIN-LIKE PROTEIN HI_1115"/>
    <property type="match status" value="1"/>
</dbReference>
<accession>A0A1I6IR01</accession>
<protein>
    <submittedName>
        <fullName evidence="2">Thiol-disulfide isomerase or thioredoxin</fullName>
    </submittedName>
</protein>
<keyword evidence="3" id="KW-1185">Reference proteome</keyword>
<dbReference type="OrthoDB" id="115386at2157"/>
<dbReference type="PROSITE" id="PS51257">
    <property type="entry name" value="PROKAR_LIPOPROTEIN"/>
    <property type="match status" value="1"/>
</dbReference>
<name>A0A1I6IR01_9EURY</name>
<dbReference type="PROSITE" id="PS51318">
    <property type="entry name" value="TAT"/>
    <property type="match status" value="1"/>
</dbReference>
<sequence length="187" mass="20334">MPSSYRRSFLGACSTALGVGLAGCAGRFTSSTRTDAASGAAASAGDQLALPSAVSRNDLPDGDVVLKPDGKVVLLNFFTTWCRPCQEEMPAFRRLRAEYDTETFHIVSITPEVDEKLIRKFWTEYEGTWPVVTDPSLVATDRWDANSYPTNLVFDADGTPASGDDPEVRARSFEEFKSVVDPLVAEA</sequence>
<evidence type="ECO:0000313" key="3">
    <source>
        <dbReference type="Proteomes" id="UP000198531"/>
    </source>
</evidence>
<dbReference type="PANTHER" id="PTHR42852">
    <property type="entry name" value="THIOL:DISULFIDE INTERCHANGE PROTEIN DSBE"/>
    <property type="match status" value="1"/>
</dbReference>
<dbReference type="Pfam" id="PF08534">
    <property type="entry name" value="Redoxin"/>
    <property type="match status" value="1"/>
</dbReference>
<gene>
    <name evidence="2" type="ORF">SAMN04487947_3575</name>
</gene>
<organism evidence="2 3">
    <name type="scientific">Halogeometricum rufum</name>
    <dbReference type="NCBI Taxonomy" id="553469"/>
    <lineage>
        <taxon>Archaea</taxon>
        <taxon>Methanobacteriati</taxon>
        <taxon>Methanobacteriota</taxon>
        <taxon>Stenosarchaea group</taxon>
        <taxon>Halobacteria</taxon>
        <taxon>Halobacteriales</taxon>
        <taxon>Haloferacaceae</taxon>
        <taxon>Halogeometricum</taxon>
    </lineage>
</organism>
<dbReference type="AlphaFoldDB" id="A0A1I6IR01"/>
<dbReference type="Gene3D" id="3.40.30.10">
    <property type="entry name" value="Glutaredoxin"/>
    <property type="match status" value="1"/>
</dbReference>
<dbReference type="SUPFAM" id="SSF52833">
    <property type="entry name" value="Thioredoxin-like"/>
    <property type="match status" value="1"/>
</dbReference>
<dbReference type="CDD" id="cd02966">
    <property type="entry name" value="TlpA_like_family"/>
    <property type="match status" value="1"/>
</dbReference>
<proteinExistence type="predicted"/>
<dbReference type="GO" id="GO:0016853">
    <property type="term" value="F:isomerase activity"/>
    <property type="evidence" value="ECO:0007669"/>
    <property type="project" value="UniProtKB-KW"/>
</dbReference>
<dbReference type="EMBL" id="FOYT01000004">
    <property type="protein sequence ID" value="SFR69182.1"/>
    <property type="molecule type" value="Genomic_DNA"/>
</dbReference>
<dbReference type="InterPro" id="IPR050553">
    <property type="entry name" value="Thioredoxin_ResA/DsbE_sf"/>
</dbReference>
<dbReference type="PROSITE" id="PS51352">
    <property type="entry name" value="THIOREDOXIN_2"/>
    <property type="match status" value="1"/>
</dbReference>
<keyword evidence="2" id="KW-0413">Isomerase</keyword>
<dbReference type="GO" id="GO:0016491">
    <property type="term" value="F:oxidoreductase activity"/>
    <property type="evidence" value="ECO:0007669"/>
    <property type="project" value="InterPro"/>
</dbReference>
<dbReference type="InterPro" id="IPR006311">
    <property type="entry name" value="TAT_signal"/>
</dbReference>
<dbReference type="RefSeq" id="WP_089810157.1">
    <property type="nucleotide sequence ID" value="NZ_FOYT01000004.1"/>
</dbReference>
<reference evidence="3" key="1">
    <citation type="submission" date="2016-10" db="EMBL/GenBank/DDBJ databases">
        <authorList>
            <person name="Varghese N."/>
            <person name="Submissions S."/>
        </authorList>
    </citation>
    <scope>NUCLEOTIDE SEQUENCE [LARGE SCALE GENOMIC DNA]</scope>
    <source>
        <strain evidence="3">CGMCC 1.7736</strain>
    </source>
</reference>
<feature type="domain" description="Thioredoxin" evidence="1">
    <location>
        <begin position="42"/>
        <end position="185"/>
    </location>
</feature>